<protein>
    <recommendedName>
        <fullName evidence="3">Fis family transcriptional regulator</fullName>
    </recommendedName>
</protein>
<dbReference type="AlphaFoldDB" id="A0A1Z4V243"/>
<dbReference type="Proteomes" id="UP000218702">
    <property type="component" value="Chromosome"/>
</dbReference>
<dbReference type="EMBL" id="AP018316">
    <property type="protein sequence ID" value="BAZ85547.1"/>
    <property type="molecule type" value="Genomic_DNA"/>
</dbReference>
<dbReference type="Pfam" id="PF03683">
    <property type="entry name" value="UPF0175"/>
    <property type="match status" value="1"/>
</dbReference>
<sequence length="92" mass="10481">MTKVEFTIPIHSVTDTIRKEAENKAKEAYVMTLLKHGEISSGKASQLLRISRLDMIELMSKYDISLFDDSMSLEEFQSEINQARMGLKANNL</sequence>
<evidence type="ECO:0000313" key="1">
    <source>
        <dbReference type="EMBL" id="BAZ85547.1"/>
    </source>
</evidence>
<accession>A0A1Z4V243</accession>
<evidence type="ECO:0000313" key="2">
    <source>
        <dbReference type="Proteomes" id="UP000218702"/>
    </source>
</evidence>
<gene>
    <name evidence="1" type="ORF">NIES806_17500</name>
</gene>
<dbReference type="OrthoDB" id="531866at2"/>
<dbReference type="KEGG" id="dcm:NIES806_17500"/>
<proteinExistence type="predicted"/>
<evidence type="ECO:0008006" key="3">
    <source>
        <dbReference type="Google" id="ProtNLM"/>
    </source>
</evidence>
<dbReference type="InterPro" id="IPR005368">
    <property type="entry name" value="UPF0175"/>
</dbReference>
<reference evidence="1 2" key="1">
    <citation type="submission" date="2017-06" db="EMBL/GenBank/DDBJ databases">
        <title>Genome sequencing of cyanobaciteial culture collection at National Institute for Environmental Studies (NIES).</title>
        <authorList>
            <person name="Hirose Y."/>
            <person name="Shimura Y."/>
            <person name="Fujisawa T."/>
            <person name="Nakamura Y."/>
            <person name="Kawachi M."/>
        </authorList>
    </citation>
    <scope>NUCLEOTIDE SEQUENCE [LARGE SCALE GENOMIC DNA]</scope>
    <source>
        <strain evidence="1 2">NIES-806</strain>
    </source>
</reference>
<organism evidence="1 2">
    <name type="scientific">Dolichospermum compactum NIES-806</name>
    <dbReference type="NCBI Taxonomy" id="1973481"/>
    <lineage>
        <taxon>Bacteria</taxon>
        <taxon>Bacillati</taxon>
        <taxon>Cyanobacteriota</taxon>
        <taxon>Cyanophyceae</taxon>
        <taxon>Nostocales</taxon>
        <taxon>Aphanizomenonaceae</taxon>
        <taxon>Dolichospermum</taxon>
        <taxon>Dolichospermum compactum</taxon>
    </lineage>
</organism>
<name>A0A1Z4V243_9CYAN</name>
<dbReference type="RefSeq" id="WP_096666371.1">
    <property type="nucleotide sequence ID" value="NZ_AP018316.1"/>
</dbReference>
<keyword evidence="2" id="KW-1185">Reference proteome</keyword>